<reference evidence="4" key="1">
    <citation type="submission" date="2022-11" db="UniProtKB">
        <authorList>
            <consortium name="WormBaseParasite"/>
        </authorList>
    </citation>
    <scope>IDENTIFICATION</scope>
</reference>
<feature type="transmembrane region" description="Helical" evidence="2">
    <location>
        <begin position="12"/>
        <end position="33"/>
    </location>
</feature>
<evidence type="ECO:0000313" key="3">
    <source>
        <dbReference type="Proteomes" id="UP000887574"/>
    </source>
</evidence>
<name>A0A915CT82_9BILA</name>
<dbReference type="Proteomes" id="UP000887574">
    <property type="component" value="Unplaced"/>
</dbReference>
<keyword evidence="2" id="KW-0472">Membrane</keyword>
<protein>
    <submittedName>
        <fullName evidence="4">Uncharacterized protein</fullName>
    </submittedName>
</protein>
<organism evidence="3 4">
    <name type="scientific">Ditylenchus dipsaci</name>
    <dbReference type="NCBI Taxonomy" id="166011"/>
    <lineage>
        <taxon>Eukaryota</taxon>
        <taxon>Metazoa</taxon>
        <taxon>Ecdysozoa</taxon>
        <taxon>Nematoda</taxon>
        <taxon>Chromadorea</taxon>
        <taxon>Rhabditida</taxon>
        <taxon>Tylenchina</taxon>
        <taxon>Tylenchomorpha</taxon>
        <taxon>Sphaerularioidea</taxon>
        <taxon>Anguinidae</taxon>
        <taxon>Anguininae</taxon>
        <taxon>Ditylenchus</taxon>
    </lineage>
</organism>
<evidence type="ECO:0000256" key="1">
    <source>
        <dbReference type="SAM" id="MobiDB-lite"/>
    </source>
</evidence>
<feature type="region of interest" description="Disordered" evidence="1">
    <location>
        <begin position="89"/>
        <end position="111"/>
    </location>
</feature>
<evidence type="ECO:0000256" key="2">
    <source>
        <dbReference type="SAM" id="Phobius"/>
    </source>
</evidence>
<sequence>MSWVLHSIYTMFYYSSISYCMLVVPAMLLSLPIQVNGFVVAGSPLSSQLVAPAPPAAVASQPVAPVVDLPTQLTALQQQLQQIQLQLAGNPQAPQEDNRVDDDGLFNKNNKPAKQFNRRQVSFQPMRRMVSWQPMRKAAGVPTYSREQVMKAIEDQLTETLHAGEQLGVSANDILAHLRQRNMLLYQPFA</sequence>
<dbReference type="AlphaFoldDB" id="A0A915CT82"/>
<keyword evidence="3" id="KW-1185">Reference proteome</keyword>
<dbReference type="WBParaSite" id="jg11984">
    <property type="protein sequence ID" value="jg11984"/>
    <property type="gene ID" value="jg11984"/>
</dbReference>
<keyword evidence="2" id="KW-1133">Transmembrane helix</keyword>
<keyword evidence="2" id="KW-0812">Transmembrane</keyword>
<accession>A0A915CT82</accession>
<proteinExistence type="predicted"/>
<evidence type="ECO:0000313" key="4">
    <source>
        <dbReference type="WBParaSite" id="jg11984"/>
    </source>
</evidence>